<dbReference type="GO" id="GO:0022857">
    <property type="term" value="F:transmembrane transporter activity"/>
    <property type="evidence" value="ECO:0007669"/>
    <property type="project" value="InterPro"/>
</dbReference>
<sequence>MSEHDELRLTSENFTNFTTTFGFASRFNLTRSFLAEQFWTKEIVTMQRLAGLYLIAYRVLLNLPATIACLIYGPLSNRIGRKWIMLIPCFGAVIACAWFGCSLIPSIRPLPDAAVFVLIGALFYGLCGKSNAMSMGANSYITDVSSTEERTKLLGRLLGVNCFGLCIGSGLLAVFYRYKGFSEVLIFAASSNIFVTLTLIFCVGDSREVSTQSILSAPKSKPNIFEMRPTPERDNFDQTEDRTTDQPSDRCSSRLFRSAKQPYNFLFKQRLGNLRAVLLVLMGSVLFNQMTKSGEQDVILLFVTNKPFRWTAEIYGYYLTVYYGCMAVLLTLILPLIETWFKPYDTTLIVIGLAFKTARLLTMGLTNSTILLFISAVGGSAAGFISSGIRSLVSKLVHGNDVGASFALISCMESLANLFGGSLFTGIYNGTIAIFPGTVFLMDSVLHAIMLGAFIWMRVVSSHIDTQACTVKNKHSKSENE</sequence>
<keyword evidence="8" id="KW-1185">Reference proteome</keyword>
<gene>
    <name evidence="7" type="ORF">P879_06427</name>
</gene>
<keyword evidence="3 6" id="KW-1133">Transmembrane helix</keyword>
<feature type="transmembrane region" description="Helical" evidence="6">
    <location>
        <begin position="113"/>
        <end position="132"/>
    </location>
</feature>
<comment type="subcellular location">
    <subcellularLocation>
        <location evidence="1">Membrane</location>
        <topology evidence="1">Multi-pass membrane protein</topology>
    </subcellularLocation>
</comment>
<protein>
    <submittedName>
        <fullName evidence="7">Uncharacterized protein</fullName>
    </submittedName>
</protein>
<dbReference type="Proteomes" id="UP000699462">
    <property type="component" value="Unassembled WGS sequence"/>
</dbReference>
<dbReference type="EMBL" id="JTDF01002080">
    <property type="protein sequence ID" value="KAF8569206.1"/>
    <property type="molecule type" value="Genomic_DNA"/>
</dbReference>
<dbReference type="SUPFAM" id="SSF103473">
    <property type="entry name" value="MFS general substrate transporter"/>
    <property type="match status" value="1"/>
</dbReference>
<evidence type="ECO:0000256" key="3">
    <source>
        <dbReference type="ARBA" id="ARBA00022989"/>
    </source>
</evidence>
<feature type="transmembrane region" description="Helical" evidence="6">
    <location>
        <begin position="153"/>
        <end position="178"/>
    </location>
</feature>
<evidence type="ECO:0000313" key="7">
    <source>
        <dbReference type="EMBL" id="KAF8569206.1"/>
    </source>
</evidence>
<evidence type="ECO:0000256" key="4">
    <source>
        <dbReference type="ARBA" id="ARBA00023136"/>
    </source>
</evidence>
<feature type="transmembrane region" description="Helical" evidence="6">
    <location>
        <begin position="405"/>
        <end position="428"/>
    </location>
</feature>
<dbReference type="AlphaFoldDB" id="A0A8T0DPG3"/>
<reference evidence="7 8" key="1">
    <citation type="submission" date="2019-07" db="EMBL/GenBank/DDBJ databases">
        <title>Annotation for the trematode Paragonimus westermani.</title>
        <authorList>
            <person name="Choi Y.-J."/>
        </authorList>
    </citation>
    <scope>NUCLEOTIDE SEQUENCE [LARGE SCALE GENOMIC DNA]</scope>
    <source>
        <strain evidence="7">180907_Pwestermani</strain>
    </source>
</reference>
<proteinExistence type="predicted"/>
<name>A0A8T0DPG3_9TREM</name>
<organism evidence="7 8">
    <name type="scientific">Paragonimus westermani</name>
    <dbReference type="NCBI Taxonomy" id="34504"/>
    <lineage>
        <taxon>Eukaryota</taxon>
        <taxon>Metazoa</taxon>
        <taxon>Spiralia</taxon>
        <taxon>Lophotrochozoa</taxon>
        <taxon>Platyhelminthes</taxon>
        <taxon>Trematoda</taxon>
        <taxon>Digenea</taxon>
        <taxon>Plagiorchiida</taxon>
        <taxon>Troglotremata</taxon>
        <taxon>Troglotrematidae</taxon>
        <taxon>Paragonimus</taxon>
    </lineage>
</organism>
<evidence type="ECO:0000256" key="2">
    <source>
        <dbReference type="ARBA" id="ARBA00022692"/>
    </source>
</evidence>
<feature type="transmembrane region" description="Helical" evidence="6">
    <location>
        <begin position="184"/>
        <end position="204"/>
    </location>
</feature>
<feature type="transmembrane region" description="Helical" evidence="6">
    <location>
        <begin position="84"/>
        <end position="107"/>
    </location>
</feature>
<dbReference type="InterPro" id="IPR036259">
    <property type="entry name" value="MFS_trans_sf"/>
</dbReference>
<feature type="transmembrane region" description="Helical" evidence="6">
    <location>
        <begin position="50"/>
        <end position="72"/>
    </location>
</feature>
<dbReference type="PANTHER" id="PTHR23507:SF1">
    <property type="entry name" value="FI18259P1-RELATED"/>
    <property type="match status" value="1"/>
</dbReference>
<evidence type="ECO:0000313" key="8">
    <source>
        <dbReference type="Proteomes" id="UP000699462"/>
    </source>
</evidence>
<dbReference type="GO" id="GO:0016020">
    <property type="term" value="C:membrane"/>
    <property type="evidence" value="ECO:0007669"/>
    <property type="project" value="UniProtKB-SubCell"/>
</dbReference>
<keyword evidence="4 6" id="KW-0472">Membrane</keyword>
<dbReference type="InterPro" id="IPR011701">
    <property type="entry name" value="MFS"/>
</dbReference>
<dbReference type="Pfam" id="PF07690">
    <property type="entry name" value="MFS_1"/>
    <property type="match status" value="1"/>
</dbReference>
<dbReference type="PANTHER" id="PTHR23507">
    <property type="entry name" value="ZGC:174356"/>
    <property type="match status" value="1"/>
</dbReference>
<accession>A0A8T0DPG3</accession>
<evidence type="ECO:0000256" key="1">
    <source>
        <dbReference type="ARBA" id="ARBA00004141"/>
    </source>
</evidence>
<comment type="caution">
    <text evidence="7">The sequence shown here is derived from an EMBL/GenBank/DDBJ whole genome shotgun (WGS) entry which is preliminary data.</text>
</comment>
<feature type="transmembrane region" description="Helical" evidence="6">
    <location>
        <begin position="315"/>
        <end position="337"/>
    </location>
</feature>
<keyword evidence="2 6" id="KW-0812">Transmembrane</keyword>
<feature type="transmembrane region" description="Helical" evidence="6">
    <location>
        <begin position="370"/>
        <end position="393"/>
    </location>
</feature>
<feature type="compositionally biased region" description="Basic and acidic residues" evidence="5">
    <location>
        <begin position="229"/>
        <end position="250"/>
    </location>
</feature>
<feature type="transmembrane region" description="Helical" evidence="6">
    <location>
        <begin position="434"/>
        <end position="457"/>
    </location>
</feature>
<dbReference type="Gene3D" id="1.20.1250.20">
    <property type="entry name" value="MFS general substrate transporter like domains"/>
    <property type="match status" value="1"/>
</dbReference>
<evidence type="ECO:0000256" key="5">
    <source>
        <dbReference type="SAM" id="MobiDB-lite"/>
    </source>
</evidence>
<evidence type="ECO:0000256" key="6">
    <source>
        <dbReference type="SAM" id="Phobius"/>
    </source>
</evidence>
<feature type="region of interest" description="Disordered" evidence="5">
    <location>
        <begin position="222"/>
        <end position="250"/>
    </location>
</feature>
<dbReference type="OrthoDB" id="3026777at2759"/>